<dbReference type="Proteomes" id="UP001595851">
    <property type="component" value="Unassembled WGS sequence"/>
</dbReference>
<comment type="caution">
    <text evidence="2">The sequence shown here is derived from an EMBL/GenBank/DDBJ whole genome shotgun (WGS) entry which is preliminary data.</text>
</comment>
<organism evidence="2 3">
    <name type="scientific">Nonomuraea purpurea</name>
    <dbReference type="NCBI Taxonomy" id="1849276"/>
    <lineage>
        <taxon>Bacteria</taxon>
        <taxon>Bacillati</taxon>
        <taxon>Actinomycetota</taxon>
        <taxon>Actinomycetes</taxon>
        <taxon>Streptosporangiales</taxon>
        <taxon>Streptosporangiaceae</taxon>
        <taxon>Nonomuraea</taxon>
    </lineage>
</organism>
<accession>A0ABV8G821</accession>
<name>A0ABV8G821_9ACTN</name>
<dbReference type="EMBL" id="JBHSBI010000011">
    <property type="protein sequence ID" value="MFC4010142.1"/>
    <property type="molecule type" value="Genomic_DNA"/>
</dbReference>
<keyword evidence="3" id="KW-1185">Reference proteome</keyword>
<evidence type="ECO:0000256" key="1">
    <source>
        <dbReference type="SAM" id="MobiDB-lite"/>
    </source>
</evidence>
<proteinExistence type="predicted"/>
<evidence type="ECO:0000313" key="3">
    <source>
        <dbReference type="Proteomes" id="UP001595851"/>
    </source>
</evidence>
<dbReference type="RefSeq" id="WP_379530261.1">
    <property type="nucleotide sequence ID" value="NZ_JBHSBI010000011.1"/>
</dbReference>
<reference evidence="3" key="1">
    <citation type="journal article" date="2019" name="Int. J. Syst. Evol. Microbiol.">
        <title>The Global Catalogue of Microorganisms (GCM) 10K type strain sequencing project: providing services to taxonomists for standard genome sequencing and annotation.</title>
        <authorList>
            <consortium name="The Broad Institute Genomics Platform"/>
            <consortium name="The Broad Institute Genome Sequencing Center for Infectious Disease"/>
            <person name="Wu L."/>
            <person name="Ma J."/>
        </authorList>
    </citation>
    <scope>NUCLEOTIDE SEQUENCE [LARGE SCALE GENOMIC DNA]</scope>
    <source>
        <strain evidence="3">TBRC 1276</strain>
    </source>
</reference>
<evidence type="ECO:0000313" key="2">
    <source>
        <dbReference type="EMBL" id="MFC4010142.1"/>
    </source>
</evidence>
<gene>
    <name evidence="2" type="ORF">ACFOY2_23145</name>
</gene>
<feature type="region of interest" description="Disordered" evidence="1">
    <location>
        <begin position="40"/>
        <end position="62"/>
    </location>
</feature>
<sequence length="62" mass="6627">MAPLAPALSCWDTASSGIPPSFGATIGTFNARIRPGWADRQRVQGSRMNALPWTDSQLSPGR</sequence>
<protein>
    <submittedName>
        <fullName evidence="2">Uncharacterized protein</fullName>
    </submittedName>
</protein>